<comment type="caution">
    <text evidence="2">The sequence shown here is derived from an EMBL/GenBank/DDBJ whole genome shotgun (WGS) entry which is preliminary data.</text>
</comment>
<dbReference type="Proteomes" id="UP001500418">
    <property type="component" value="Unassembled WGS sequence"/>
</dbReference>
<dbReference type="InterPro" id="IPR013078">
    <property type="entry name" value="His_Pase_superF_clade-1"/>
</dbReference>
<dbReference type="PANTHER" id="PTHR46517">
    <property type="entry name" value="FRUCTOSE-2,6-BISPHOSPHATASE TIGAR"/>
    <property type="match status" value="1"/>
</dbReference>
<sequence length="214" mass="23480">MGPVPRNTTRAANPGHDRNGAAMAVDIVYETHSITEDNENGIATGWLPGRLSAAGRRVAAELGDRRRHDNFAAVFVSDLHRAVETAQIAFSGTTIPIHQDPRLRECDYGELNGCPVTILAPERSRHIDVPFPGGQSYRQVIAATRDFLHDLAGDWSGHRVLVIAHSANRWALDCLLTGASIEDLVDAPFRWQDGWHYTLPTDWSATGGNEPGER</sequence>
<dbReference type="Pfam" id="PF00300">
    <property type="entry name" value="His_Phos_1"/>
    <property type="match status" value="1"/>
</dbReference>
<dbReference type="PANTHER" id="PTHR46517:SF1">
    <property type="entry name" value="FRUCTOSE-2,6-BISPHOSPHATASE TIGAR"/>
    <property type="match status" value="1"/>
</dbReference>
<evidence type="ECO:0008006" key="4">
    <source>
        <dbReference type="Google" id="ProtNLM"/>
    </source>
</evidence>
<proteinExistence type="predicted"/>
<dbReference type="InterPro" id="IPR051695">
    <property type="entry name" value="Phosphoglycerate_Mutase"/>
</dbReference>
<dbReference type="SUPFAM" id="SSF53254">
    <property type="entry name" value="Phosphoglycerate mutase-like"/>
    <property type="match status" value="1"/>
</dbReference>
<keyword evidence="1" id="KW-0378">Hydrolase</keyword>
<dbReference type="EMBL" id="BAAAID010000071">
    <property type="protein sequence ID" value="GAA0951765.1"/>
    <property type="molecule type" value="Genomic_DNA"/>
</dbReference>
<keyword evidence="3" id="KW-1185">Reference proteome</keyword>
<dbReference type="Gene3D" id="3.40.50.1240">
    <property type="entry name" value="Phosphoglycerate mutase-like"/>
    <property type="match status" value="1"/>
</dbReference>
<dbReference type="InterPro" id="IPR029033">
    <property type="entry name" value="His_PPase_superfam"/>
</dbReference>
<organism evidence="2 3">
    <name type="scientific">Streptomyces rhizosphaericus</name>
    <dbReference type="NCBI Taxonomy" id="114699"/>
    <lineage>
        <taxon>Bacteria</taxon>
        <taxon>Bacillati</taxon>
        <taxon>Actinomycetota</taxon>
        <taxon>Actinomycetes</taxon>
        <taxon>Kitasatosporales</taxon>
        <taxon>Streptomycetaceae</taxon>
        <taxon>Streptomyces</taxon>
        <taxon>Streptomyces violaceusniger group</taxon>
    </lineage>
</organism>
<evidence type="ECO:0000256" key="1">
    <source>
        <dbReference type="ARBA" id="ARBA00022801"/>
    </source>
</evidence>
<reference evidence="2 3" key="1">
    <citation type="journal article" date="2019" name="Int. J. Syst. Evol. Microbiol.">
        <title>The Global Catalogue of Microorganisms (GCM) 10K type strain sequencing project: providing services to taxonomists for standard genome sequencing and annotation.</title>
        <authorList>
            <consortium name="The Broad Institute Genomics Platform"/>
            <consortium name="The Broad Institute Genome Sequencing Center for Infectious Disease"/>
            <person name="Wu L."/>
            <person name="Ma J."/>
        </authorList>
    </citation>
    <scope>NUCLEOTIDE SEQUENCE [LARGE SCALE GENOMIC DNA]</scope>
    <source>
        <strain evidence="2 3">JCM 11444</strain>
    </source>
</reference>
<accession>A0ABN1R591</accession>
<evidence type="ECO:0000313" key="3">
    <source>
        <dbReference type="Proteomes" id="UP001500418"/>
    </source>
</evidence>
<evidence type="ECO:0000313" key="2">
    <source>
        <dbReference type="EMBL" id="GAA0951765.1"/>
    </source>
</evidence>
<protein>
    <recommendedName>
        <fullName evidence="4">Histidine phosphatase family protein</fullName>
    </recommendedName>
</protein>
<dbReference type="CDD" id="cd07067">
    <property type="entry name" value="HP_PGM_like"/>
    <property type="match status" value="1"/>
</dbReference>
<gene>
    <name evidence="2" type="ORF">GCM10009575_076240</name>
</gene>
<name>A0ABN1R591_9ACTN</name>